<sequence length="71" mass="7374">MAVGRLRPRTTEELLAGVLDRLRRLETRTSVTVGGPAGAYVLEVNEAGELTARHAATGHVTVVAVPAPEGG</sequence>
<name>A0A239K8G9_9ACTN</name>
<dbReference type="EMBL" id="FZOR01000017">
    <property type="protein sequence ID" value="SNT14048.1"/>
    <property type="molecule type" value="Genomic_DNA"/>
</dbReference>
<keyword evidence="2" id="KW-1185">Reference proteome</keyword>
<gene>
    <name evidence="1" type="ORF">SAMN05443665_101737</name>
</gene>
<protein>
    <submittedName>
        <fullName evidence="1">Uncharacterized protein</fullName>
    </submittedName>
</protein>
<dbReference type="Proteomes" id="UP000198318">
    <property type="component" value="Unassembled WGS sequence"/>
</dbReference>
<reference evidence="1 2" key="1">
    <citation type="submission" date="2017-06" db="EMBL/GenBank/DDBJ databases">
        <authorList>
            <person name="Kim H.J."/>
            <person name="Triplett B.A."/>
        </authorList>
    </citation>
    <scope>NUCLEOTIDE SEQUENCE [LARGE SCALE GENOMIC DNA]</scope>
    <source>
        <strain evidence="1 2">DSM 44715</strain>
    </source>
</reference>
<evidence type="ECO:0000313" key="2">
    <source>
        <dbReference type="Proteomes" id="UP000198318"/>
    </source>
</evidence>
<proteinExistence type="predicted"/>
<dbReference type="AlphaFoldDB" id="A0A239K8G9"/>
<accession>A0A239K8G9</accession>
<organism evidence="1 2">
    <name type="scientific">Actinomadura meyerae</name>
    <dbReference type="NCBI Taxonomy" id="240840"/>
    <lineage>
        <taxon>Bacteria</taxon>
        <taxon>Bacillati</taxon>
        <taxon>Actinomycetota</taxon>
        <taxon>Actinomycetes</taxon>
        <taxon>Streptosporangiales</taxon>
        <taxon>Thermomonosporaceae</taxon>
        <taxon>Actinomadura</taxon>
    </lineage>
</organism>
<evidence type="ECO:0000313" key="1">
    <source>
        <dbReference type="EMBL" id="SNT14048.1"/>
    </source>
</evidence>